<evidence type="ECO:0000256" key="2">
    <source>
        <dbReference type="ARBA" id="ARBA00001946"/>
    </source>
</evidence>
<evidence type="ECO:0000313" key="12">
    <source>
        <dbReference type="EMBL" id="MFC3207389.1"/>
    </source>
</evidence>
<dbReference type="PANTHER" id="PTHR10642">
    <property type="entry name" value="RIBONUCLEASE H1"/>
    <property type="match status" value="1"/>
</dbReference>
<dbReference type="EMBL" id="JBHRTK010000013">
    <property type="protein sequence ID" value="MFC3207389.1"/>
    <property type="molecule type" value="Genomic_DNA"/>
</dbReference>
<dbReference type="InterPro" id="IPR012337">
    <property type="entry name" value="RNaseH-like_sf"/>
</dbReference>
<dbReference type="Gene3D" id="3.30.420.10">
    <property type="entry name" value="Ribonuclease H-like superfamily/Ribonuclease H"/>
    <property type="match status" value="1"/>
</dbReference>
<comment type="cofactor">
    <cofactor evidence="2">
        <name>Mg(2+)</name>
        <dbReference type="ChEBI" id="CHEBI:18420"/>
    </cofactor>
</comment>
<keyword evidence="8" id="KW-0255">Endonuclease</keyword>
<dbReference type="EC" id="3.1.26.4" evidence="5"/>
<evidence type="ECO:0000313" key="13">
    <source>
        <dbReference type="Proteomes" id="UP001595583"/>
    </source>
</evidence>
<evidence type="ECO:0000256" key="4">
    <source>
        <dbReference type="ARBA" id="ARBA00011245"/>
    </source>
</evidence>
<keyword evidence="9 12" id="KW-0378">Hydrolase</keyword>
<keyword evidence="6" id="KW-0540">Nuclease</keyword>
<sequence>MKQRDLFGAAAAPLHEIAGLSGNCCRKAKRSNYRIERAVPPGLVIYCDGACEPNPGAGGWGFVVYRDGVEIHSDCGGSNPTTNNIMELTGALRALRWIATMDGKPLTMDGSFPVSVRLFCDSQYVVSGANSWRHGWKRKGWQRGGPKAKPENRTIANLELWKELDAALTAVPIQLEWVKGHAGIIGNERADELSLMGRESVLAPVRSLIDEQLDYSARGGW</sequence>
<evidence type="ECO:0000256" key="9">
    <source>
        <dbReference type="ARBA" id="ARBA00022801"/>
    </source>
</evidence>
<dbReference type="RefSeq" id="WP_378221616.1">
    <property type="nucleotide sequence ID" value="NZ_JBHRTK010000013.1"/>
</dbReference>
<dbReference type="PROSITE" id="PS50879">
    <property type="entry name" value="RNASE_H_1"/>
    <property type="match status" value="1"/>
</dbReference>
<keyword evidence="7" id="KW-0479">Metal-binding</keyword>
<comment type="subunit">
    <text evidence="4">Monomer.</text>
</comment>
<proteinExistence type="inferred from homology"/>
<dbReference type="PANTHER" id="PTHR10642:SF26">
    <property type="entry name" value="RIBONUCLEASE H1"/>
    <property type="match status" value="1"/>
</dbReference>
<reference evidence="13" key="1">
    <citation type="journal article" date="2019" name="Int. J. Syst. Evol. Microbiol.">
        <title>The Global Catalogue of Microorganisms (GCM) 10K type strain sequencing project: providing services to taxonomists for standard genome sequencing and annotation.</title>
        <authorList>
            <consortium name="The Broad Institute Genomics Platform"/>
            <consortium name="The Broad Institute Genome Sequencing Center for Infectious Disease"/>
            <person name="Wu L."/>
            <person name="Ma J."/>
        </authorList>
    </citation>
    <scope>NUCLEOTIDE SEQUENCE [LARGE SCALE GENOMIC DNA]</scope>
    <source>
        <strain evidence="13">KCTC 52165</strain>
    </source>
</reference>
<evidence type="ECO:0000256" key="3">
    <source>
        <dbReference type="ARBA" id="ARBA00005300"/>
    </source>
</evidence>
<dbReference type="CDD" id="cd09278">
    <property type="entry name" value="RNase_HI_prokaryote_like"/>
    <property type="match status" value="1"/>
</dbReference>
<dbReference type="InterPro" id="IPR036397">
    <property type="entry name" value="RNaseH_sf"/>
</dbReference>
<name>A0ABV7KE64_9HYPH</name>
<keyword evidence="10" id="KW-0460">Magnesium</keyword>
<evidence type="ECO:0000256" key="6">
    <source>
        <dbReference type="ARBA" id="ARBA00022722"/>
    </source>
</evidence>
<evidence type="ECO:0000256" key="5">
    <source>
        <dbReference type="ARBA" id="ARBA00012180"/>
    </source>
</evidence>
<dbReference type="InterPro" id="IPR022892">
    <property type="entry name" value="RNaseHI"/>
</dbReference>
<comment type="catalytic activity">
    <reaction evidence="1">
        <text>Endonucleolytic cleavage to 5'-phosphomonoester.</text>
        <dbReference type="EC" id="3.1.26.4"/>
    </reaction>
</comment>
<gene>
    <name evidence="12" type="ORF">ACFOHJ_14275</name>
</gene>
<keyword evidence="13" id="KW-1185">Reference proteome</keyword>
<evidence type="ECO:0000259" key="11">
    <source>
        <dbReference type="PROSITE" id="PS50879"/>
    </source>
</evidence>
<evidence type="ECO:0000256" key="8">
    <source>
        <dbReference type="ARBA" id="ARBA00022759"/>
    </source>
</evidence>
<comment type="caution">
    <text evidence="12">The sequence shown here is derived from an EMBL/GenBank/DDBJ whole genome shotgun (WGS) entry which is preliminary data.</text>
</comment>
<organism evidence="12 13">
    <name type="scientific">Aquamicrobium soli</name>
    <dbReference type="NCBI Taxonomy" id="1811518"/>
    <lineage>
        <taxon>Bacteria</taxon>
        <taxon>Pseudomonadati</taxon>
        <taxon>Pseudomonadota</taxon>
        <taxon>Alphaproteobacteria</taxon>
        <taxon>Hyphomicrobiales</taxon>
        <taxon>Phyllobacteriaceae</taxon>
        <taxon>Aquamicrobium</taxon>
    </lineage>
</organism>
<accession>A0ABV7KE64</accession>
<dbReference type="Proteomes" id="UP001595583">
    <property type="component" value="Unassembled WGS sequence"/>
</dbReference>
<dbReference type="Pfam" id="PF00075">
    <property type="entry name" value="RNase_H"/>
    <property type="match status" value="1"/>
</dbReference>
<dbReference type="GO" id="GO:0004523">
    <property type="term" value="F:RNA-DNA hybrid ribonuclease activity"/>
    <property type="evidence" value="ECO:0007669"/>
    <property type="project" value="UniProtKB-EC"/>
</dbReference>
<feature type="domain" description="RNase H type-1" evidence="11">
    <location>
        <begin position="39"/>
        <end position="199"/>
    </location>
</feature>
<dbReference type="SUPFAM" id="SSF53098">
    <property type="entry name" value="Ribonuclease H-like"/>
    <property type="match status" value="1"/>
</dbReference>
<evidence type="ECO:0000256" key="10">
    <source>
        <dbReference type="ARBA" id="ARBA00022842"/>
    </source>
</evidence>
<comment type="similarity">
    <text evidence="3">Belongs to the RNase H family.</text>
</comment>
<dbReference type="InterPro" id="IPR050092">
    <property type="entry name" value="RNase_H"/>
</dbReference>
<evidence type="ECO:0000256" key="7">
    <source>
        <dbReference type="ARBA" id="ARBA00022723"/>
    </source>
</evidence>
<dbReference type="InterPro" id="IPR002156">
    <property type="entry name" value="RNaseH_domain"/>
</dbReference>
<protein>
    <recommendedName>
        <fullName evidence="5">ribonuclease H</fullName>
        <ecNumber evidence="5">3.1.26.4</ecNumber>
    </recommendedName>
</protein>
<evidence type="ECO:0000256" key="1">
    <source>
        <dbReference type="ARBA" id="ARBA00000077"/>
    </source>
</evidence>